<name>A0AAN9JL55_CLITE</name>
<reference evidence="1 2" key="1">
    <citation type="submission" date="2024-01" db="EMBL/GenBank/DDBJ databases">
        <title>The genomes of 5 underutilized Papilionoideae crops provide insights into root nodulation and disease resistance.</title>
        <authorList>
            <person name="Yuan L."/>
        </authorList>
    </citation>
    <scope>NUCLEOTIDE SEQUENCE [LARGE SCALE GENOMIC DNA]</scope>
    <source>
        <strain evidence="1">LY-2023</strain>
        <tissue evidence="1">Leaf</tissue>
    </source>
</reference>
<proteinExistence type="predicted"/>
<gene>
    <name evidence="1" type="ORF">RJT34_11028</name>
</gene>
<organism evidence="1 2">
    <name type="scientific">Clitoria ternatea</name>
    <name type="common">Butterfly pea</name>
    <dbReference type="NCBI Taxonomy" id="43366"/>
    <lineage>
        <taxon>Eukaryota</taxon>
        <taxon>Viridiplantae</taxon>
        <taxon>Streptophyta</taxon>
        <taxon>Embryophyta</taxon>
        <taxon>Tracheophyta</taxon>
        <taxon>Spermatophyta</taxon>
        <taxon>Magnoliopsida</taxon>
        <taxon>eudicotyledons</taxon>
        <taxon>Gunneridae</taxon>
        <taxon>Pentapetalae</taxon>
        <taxon>rosids</taxon>
        <taxon>fabids</taxon>
        <taxon>Fabales</taxon>
        <taxon>Fabaceae</taxon>
        <taxon>Papilionoideae</taxon>
        <taxon>50 kb inversion clade</taxon>
        <taxon>NPAAA clade</taxon>
        <taxon>indigoferoid/millettioid clade</taxon>
        <taxon>Phaseoleae</taxon>
        <taxon>Clitoria</taxon>
    </lineage>
</organism>
<dbReference type="Proteomes" id="UP001359559">
    <property type="component" value="Unassembled WGS sequence"/>
</dbReference>
<evidence type="ECO:0000313" key="1">
    <source>
        <dbReference type="EMBL" id="KAK7300191.1"/>
    </source>
</evidence>
<dbReference type="EMBL" id="JAYKXN010000003">
    <property type="protein sequence ID" value="KAK7300191.1"/>
    <property type="molecule type" value="Genomic_DNA"/>
</dbReference>
<dbReference type="AlphaFoldDB" id="A0AAN9JL55"/>
<comment type="caution">
    <text evidence="1">The sequence shown here is derived from an EMBL/GenBank/DDBJ whole genome shotgun (WGS) entry which is preliminary data.</text>
</comment>
<keyword evidence="2" id="KW-1185">Reference proteome</keyword>
<evidence type="ECO:0000313" key="2">
    <source>
        <dbReference type="Proteomes" id="UP001359559"/>
    </source>
</evidence>
<accession>A0AAN9JL55</accession>
<protein>
    <submittedName>
        <fullName evidence="1">Uncharacterized protein</fullName>
    </submittedName>
</protein>
<sequence length="66" mass="7714">MYYYLNDTHIALVFHCNHLLCKVLIVLDLVTANKRPNPHLENLLDYLHICNPSLREGDTQGNQEEH</sequence>